<evidence type="ECO:0000256" key="7">
    <source>
        <dbReference type="ARBA" id="ARBA00023173"/>
    </source>
</evidence>
<evidence type="ECO:0000256" key="2">
    <source>
        <dbReference type="ARBA" id="ARBA00022448"/>
    </source>
</evidence>
<dbReference type="Gene3D" id="1.10.3080.10">
    <property type="entry name" value="Clc chloride channel"/>
    <property type="match status" value="1"/>
</dbReference>
<feature type="domain" description="CBS" evidence="11">
    <location>
        <begin position="577"/>
        <end position="624"/>
    </location>
</feature>
<feature type="transmembrane region" description="Helical" evidence="10">
    <location>
        <begin position="423"/>
        <end position="448"/>
    </location>
</feature>
<keyword evidence="3 10" id="KW-0812">Transmembrane</keyword>
<protein>
    <submittedName>
        <fullName evidence="12">Cl-channel, voltage gated</fullName>
    </submittedName>
</protein>
<evidence type="ECO:0000256" key="5">
    <source>
        <dbReference type="ARBA" id="ARBA00023065"/>
    </source>
</evidence>
<reference evidence="12" key="1">
    <citation type="submission" date="2006-01" db="EMBL/GenBank/DDBJ databases">
        <title>Complete sequence of Anaeromyxobacter dehalogenans 2CP-C.</title>
        <authorList>
            <consortium name="US DOE Joint Genome Institute"/>
            <person name="Copeland A."/>
            <person name="Lucas S."/>
            <person name="Lapidus A."/>
            <person name="Barry K."/>
            <person name="Detter J.C."/>
            <person name="Glavina T."/>
            <person name="Hammon N."/>
            <person name="Israni S."/>
            <person name="Pitluck S."/>
            <person name="Brettin T."/>
            <person name="Bruce D."/>
            <person name="Han C."/>
            <person name="Tapia R."/>
            <person name="Gilna P."/>
            <person name="Kiss H."/>
            <person name="Schmutz J."/>
            <person name="Larimer F."/>
            <person name="Land M."/>
            <person name="Kyrpides N."/>
            <person name="Anderson I."/>
            <person name="Sanford R.A."/>
            <person name="Ritalahti K.M."/>
            <person name="Thomas H.S."/>
            <person name="Kirby J.R."/>
            <person name="Zhulin I.B."/>
            <person name="Loeffler F.E."/>
            <person name="Richardson P."/>
        </authorList>
    </citation>
    <scope>NUCLEOTIDE SEQUENCE</scope>
    <source>
        <strain evidence="12">2CP-C</strain>
    </source>
</reference>
<comment type="subcellular location">
    <subcellularLocation>
        <location evidence="1">Membrane</location>
        <topology evidence="1">Multi-pass membrane protein</topology>
    </subcellularLocation>
</comment>
<dbReference type="eggNOG" id="COG3620">
    <property type="taxonomic scope" value="Bacteria"/>
</dbReference>
<feature type="transmembrane region" description="Helical" evidence="10">
    <location>
        <begin position="454"/>
        <end position="472"/>
    </location>
</feature>
<dbReference type="Proteomes" id="UP000001935">
    <property type="component" value="Chromosome"/>
</dbReference>
<dbReference type="InterPro" id="IPR050368">
    <property type="entry name" value="ClC-type_chloride_channel"/>
</dbReference>
<feature type="transmembrane region" description="Helical" evidence="10">
    <location>
        <begin position="396"/>
        <end position="416"/>
    </location>
</feature>
<keyword evidence="5" id="KW-0406">Ion transport</keyword>
<evidence type="ECO:0000256" key="3">
    <source>
        <dbReference type="ARBA" id="ARBA00022692"/>
    </source>
</evidence>
<evidence type="ECO:0000256" key="4">
    <source>
        <dbReference type="ARBA" id="ARBA00022989"/>
    </source>
</evidence>
<keyword evidence="6 10" id="KW-0472">Membrane</keyword>
<dbReference type="GO" id="GO:0005254">
    <property type="term" value="F:chloride channel activity"/>
    <property type="evidence" value="ECO:0007669"/>
    <property type="project" value="UniProtKB-KW"/>
</dbReference>
<dbReference type="EMBL" id="CP000251">
    <property type="protein sequence ID" value="ABC81216.1"/>
    <property type="molecule type" value="Genomic_DNA"/>
</dbReference>
<keyword evidence="8" id="KW-0868">Chloride</keyword>
<dbReference type="GO" id="GO:0034707">
    <property type="term" value="C:chloride channel complex"/>
    <property type="evidence" value="ECO:0007669"/>
    <property type="project" value="UniProtKB-KW"/>
</dbReference>
<dbReference type="STRING" id="290397.Adeh_1443"/>
<dbReference type="eggNOG" id="COG0038">
    <property type="taxonomic scope" value="Bacteria"/>
</dbReference>
<dbReference type="InterPro" id="IPR014743">
    <property type="entry name" value="Cl-channel_core"/>
</dbReference>
<dbReference type="Pfam" id="PF00654">
    <property type="entry name" value="Voltage_CLC"/>
    <property type="match status" value="1"/>
</dbReference>
<evidence type="ECO:0000256" key="6">
    <source>
        <dbReference type="ARBA" id="ARBA00023136"/>
    </source>
</evidence>
<accession>Q2IHT9</accession>
<gene>
    <name evidence="12" type="ordered locus">Adeh_1443</name>
</gene>
<feature type="transmembrane region" description="Helical" evidence="10">
    <location>
        <begin position="312"/>
        <end position="332"/>
    </location>
</feature>
<evidence type="ECO:0000256" key="8">
    <source>
        <dbReference type="ARBA" id="ARBA00023214"/>
    </source>
</evidence>
<dbReference type="InterPro" id="IPR046342">
    <property type="entry name" value="CBS_dom_sf"/>
</dbReference>
<dbReference type="InterPro" id="IPR000644">
    <property type="entry name" value="CBS_dom"/>
</dbReference>
<feature type="transmembrane region" description="Helical" evidence="10">
    <location>
        <begin position="233"/>
        <end position="253"/>
    </location>
</feature>
<evidence type="ECO:0000256" key="9">
    <source>
        <dbReference type="ARBA" id="ARBA00023303"/>
    </source>
</evidence>
<feature type="transmembrane region" description="Helical" evidence="10">
    <location>
        <begin position="273"/>
        <end position="292"/>
    </location>
</feature>
<dbReference type="SMART" id="SM00116">
    <property type="entry name" value="CBS"/>
    <property type="match status" value="1"/>
</dbReference>
<dbReference type="Pfam" id="PF00571">
    <property type="entry name" value="CBS"/>
    <property type="match status" value="1"/>
</dbReference>
<keyword evidence="4 10" id="KW-1133">Transmembrane helix</keyword>
<keyword evidence="7" id="KW-0869">Chloride channel</keyword>
<dbReference type="CDD" id="cd00400">
    <property type="entry name" value="Voltage_gated_ClC"/>
    <property type="match status" value="1"/>
</dbReference>
<dbReference type="PANTHER" id="PTHR43427:SF6">
    <property type="entry name" value="CHLORIDE CHANNEL PROTEIN CLC-E"/>
    <property type="match status" value="1"/>
</dbReference>
<dbReference type="KEGG" id="ade:Adeh_1443"/>
<feature type="transmembrane region" description="Helical" evidence="10">
    <location>
        <begin position="338"/>
        <end position="356"/>
    </location>
</feature>
<dbReference type="PANTHER" id="PTHR43427">
    <property type="entry name" value="CHLORIDE CHANNEL PROTEIN CLC-E"/>
    <property type="match status" value="1"/>
</dbReference>
<dbReference type="SUPFAM" id="SSF54631">
    <property type="entry name" value="CBS-domain pair"/>
    <property type="match status" value="1"/>
</dbReference>
<proteinExistence type="predicted"/>
<keyword evidence="9" id="KW-0407">Ion channel</keyword>
<feature type="transmembrane region" description="Helical" evidence="10">
    <location>
        <begin position="363"/>
        <end position="384"/>
    </location>
</feature>
<organism evidence="12 13">
    <name type="scientific">Anaeromyxobacter dehalogenans (strain 2CP-C)</name>
    <dbReference type="NCBI Taxonomy" id="290397"/>
    <lineage>
        <taxon>Bacteria</taxon>
        <taxon>Pseudomonadati</taxon>
        <taxon>Myxococcota</taxon>
        <taxon>Myxococcia</taxon>
        <taxon>Myxococcales</taxon>
        <taxon>Cystobacterineae</taxon>
        <taxon>Anaeromyxobacteraceae</taxon>
        <taxon>Anaeromyxobacter</taxon>
    </lineage>
</organism>
<evidence type="ECO:0000313" key="13">
    <source>
        <dbReference type="Proteomes" id="UP000001935"/>
    </source>
</evidence>
<dbReference type="HOGENOM" id="CLU_015263_5_3_7"/>
<evidence type="ECO:0000259" key="11">
    <source>
        <dbReference type="SMART" id="SM00116"/>
    </source>
</evidence>
<name>Q2IHT9_ANADE</name>
<dbReference type="AlphaFoldDB" id="Q2IHT9"/>
<feature type="transmembrane region" description="Helical" evidence="10">
    <location>
        <begin position="44"/>
        <end position="65"/>
    </location>
</feature>
<sequence>MPARMPGPAREDRRPITARALRAGLAWMTPLGGPLDLRLLGRTLLHAAVLGCLAGLVGAGFFAALEIGQRLLLGGLAGYLPLRAAGELVFGKEPAGPLRPWVLVLLPALGGLASGLVTAKLAPECGGGGGDATIDAYHLHGARMRARVAPVKALASVLTLATGGAGGREGPTMQIGGALGALIGRVLPTSPRERRILMVAGVAAGISAVFRTPLGAALLAVEMLYRDDFESDALVPAILASVVAYSLVASIYGETTLFGRLPAFPFVPRHLPLYALLALLVSLGAVAFAVSLRTVARGFGRLPGPAWLRPGLGGLLMGGFATAVILLVGHLYGAEDRGIGLLGGGYGAVQAAIAGSPGMQPGWPLVILLLGLAAAKVVAASLTIGSGGSAGDFAPALTIGGLLGAAFGHGAALVTGDPTLQPAAFVLVGMGTLYGGLAHVPLSALVLVSELAGSYDLLVPMMLSIGVAYVALRRWTLYPAQPRNQRESPAHPELRARDLLARVTVRDVAVPAEAGPAEAGARLAEGLAAAASTSRQRVLPLLGPAGAWAGLADVDAIRAAAADPHLGWAVLADVAAGWTAVAPETTLARVGELLVDSGLRQLPVVEGGRVTGYVGEAEIARVFLQAIADPPARHPAGA</sequence>
<dbReference type="InterPro" id="IPR001807">
    <property type="entry name" value="ClC"/>
</dbReference>
<dbReference type="PRINTS" id="PR00762">
    <property type="entry name" value="CLCHANNEL"/>
</dbReference>
<keyword evidence="2" id="KW-0813">Transport</keyword>
<evidence type="ECO:0000256" key="10">
    <source>
        <dbReference type="SAM" id="Phobius"/>
    </source>
</evidence>
<feature type="transmembrane region" description="Helical" evidence="10">
    <location>
        <begin position="196"/>
        <end position="221"/>
    </location>
</feature>
<dbReference type="Gene3D" id="3.10.580.10">
    <property type="entry name" value="CBS-domain"/>
    <property type="match status" value="1"/>
</dbReference>
<dbReference type="SUPFAM" id="SSF81340">
    <property type="entry name" value="Clc chloride channel"/>
    <property type="match status" value="1"/>
</dbReference>
<evidence type="ECO:0000313" key="12">
    <source>
        <dbReference type="EMBL" id="ABC81216.1"/>
    </source>
</evidence>
<evidence type="ECO:0000256" key="1">
    <source>
        <dbReference type="ARBA" id="ARBA00004141"/>
    </source>
</evidence>